<dbReference type="GeneID" id="114333497"/>
<dbReference type="Proteomes" id="UP001652700">
    <property type="component" value="Unplaced"/>
</dbReference>
<dbReference type="Pfam" id="PF00560">
    <property type="entry name" value="LRR_1"/>
    <property type="match status" value="1"/>
</dbReference>
<keyword evidence="1" id="KW-0433">Leucine-rich repeat</keyword>
<evidence type="ECO:0000256" key="3">
    <source>
        <dbReference type="SAM" id="SignalP"/>
    </source>
</evidence>
<dbReference type="PANTHER" id="PTHR45712">
    <property type="entry name" value="AGAP008170-PA"/>
    <property type="match status" value="1"/>
</dbReference>
<sequence length="248" mass="27936">MKFLGVLISFLLLIKKYGCSDVGWPLNIPVDPRRICTKLNTALLTDEHQTLPQTRVQCVYVSNFKSKVDGNANLDQYKAFFDASQTAETLESRSMNLTNVPVNVISRLPNLQDVNLSFNKIHNLPEDLSNYAPNIYSLTLSNNQVHVPDDGPLLVSNTLQSLQLNDNGINKLYVSTFEKLPNLRDLFLYSNNLQDLSPIYGKVPNLKYLDVADNYIDHLPSKSDISEALEDFVTEPQNVRFTESTPVA</sequence>
<name>A0ABM5IQY6_DIAVI</name>
<dbReference type="InterPro" id="IPR050333">
    <property type="entry name" value="SLRP"/>
</dbReference>
<evidence type="ECO:0000256" key="2">
    <source>
        <dbReference type="ARBA" id="ARBA00022737"/>
    </source>
</evidence>
<reference evidence="4" key="1">
    <citation type="submission" date="2025-05" db="UniProtKB">
        <authorList>
            <consortium name="EnsemblMetazoa"/>
        </authorList>
    </citation>
    <scope>IDENTIFICATION</scope>
</reference>
<feature type="chain" id="PRO_5047519005" evidence="3">
    <location>
        <begin position="20"/>
        <end position="248"/>
    </location>
</feature>
<organism evidence="4 5">
    <name type="scientific">Diabrotica virgifera virgifera</name>
    <name type="common">western corn rootworm</name>
    <dbReference type="NCBI Taxonomy" id="50390"/>
    <lineage>
        <taxon>Eukaryota</taxon>
        <taxon>Metazoa</taxon>
        <taxon>Ecdysozoa</taxon>
        <taxon>Arthropoda</taxon>
        <taxon>Hexapoda</taxon>
        <taxon>Insecta</taxon>
        <taxon>Pterygota</taxon>
        <taxon>Neoptera</taxon>
        <taxon>Endopterygota</taxon>
        <taxon>Coleoptera</taxon>
        <taxon>Polyphaga</taxon>
        <taxon>Cucujiformia</taxon>
        <taxon>Chrysomeloidea</taxon>
        <taxon>Chrysomelidae</taxon>
        <taxon>Galerucinae</taxon>
        <taxon>Diabroticina</taxon>
        <taxon>Diabroticites</taxon>
        <taxon>Diabrotica</taxon>
    </lineage>
</organism>
<evidence type="ECO:0000313" key="5">
    <source>
        <dbReference type="Proteomes" id="UP001652700"/>
    </source>
</evidence>
<dbReference type="PANTHER" id="PTHR45712:SF22">
    <property type="entry name" value="INSULIN-LIKE GROWTH FACTOR-BINDING PROTEIN COMPLEX ACID LABILE SUBUNIT"/>
    <property type="match status" value="1"/>
</dbReference>
<dbReference type="SUPFAM" id="SSF52058">
    <property type="entry name" value="L domain-like"/>
    <property type="match status" value="1"/>
</dbReference>
<protein>
    <submittedName>
        <fullName evidence="4">Uncharacterized protein</fullName>
    </submittedName>
</protein>
<dbReference type="Gene3D" id="3.80.10.10">
    <property type="entry name" value="Ribonuclease Inhibitor"/>
    <property type="match status" value="2"/>
</dbReference>
<dbReference type="SMART" id="SM00369">
    <property type="entry name" value="LRR_TYP"/>
    <property type="match status" value="3"/>
</dbReference>
<evidence type="ECO:0000313" key="4">
    <source>
        <dbReference type="EnsemblMetazoa" id="XP_028139186.2"/>
    </source>
</evidence>
<keyword evidence="5" id="KW-1185">Reference proteome</keyword>
<dbReference type="EnsemblMetazoa" id="XM_028283385.2">
    <property type="protein sequence ID" value="XP_028139186.2"/>
    <property type="gene ID" value="LOC114333497"/>
</dbReference>
<proteinExistence type="predicted"/>
<feature type="signal peptide" evidence="3">
    <location>
        <begin position="1"/>
        <end position="19"/>
    </location>
</feature>
<dbReference type="InterPro" id="IPR003591">
    <property type="entry name" value="Leu-rich_rpt_typical-subtyp"/>
</dbReference>
<dbReference type="PROSITE" id="PS51450">
    <property type="entry name" value="LRR"/>
    <property type="match status" value="3"/>
</dbReference>
<keyword evidence="2" id="KW-0677">Repeat</keyword>
<keyword evidence="3" id="KW-0732">Signal</keyword>
<dbReference type="InterPro" id="IPR032675">
    <property type="entry name" value="LRR_dom_sf"/>
</dbReference>
<evidence type="ECO:0000256" key="1">
    <source>
        <dbReference type="ARBA" id="ARBA00022614"/>
    </source>
</evidence>
<dbReference type="RefSeq" id="XP_028139186.2">
    <property type="nucleotide sequence ID" value="XM_028283385.2"/>
</dbReference>
<dbReference type="Pfam" id="PF13855">
    <property type="entry name" value="LRR_8"/>
    <property type="match status" value="1"/>
</dbReference>
<dbReference type="InterPro" id="IPR001611">
    <property type="entry name" value="Leu-rich_rpt"/>
</dbReference>
<accession>A0ABM5IQY6</accession>